<name>A0ABQ8YRA7_9EUKA</name>
<protein>
    <submittedName>
        <fullName evidence="2">E3 ubiquitin-protein ligase</fullName>
    </submittedName>
</protein>
<feature type="compositionally biased region" description="Polar residues" evidence="1">
    <location>
        <begin position="199"/>
        <end position="214"/>
    </location>
</feature>
<keyword evidence="3" id="KW-1185">Reference proteome</keyword>
<accession>A0ABQ8YRA7</accession>
<evidence type="ECO:0000313" key="2">
    <source>
        <dbReference type="EMBL" id="KAJ6247148.1"/>
    </source>
</evidence>
<evidence type="ECO:0000313" key="3">
    <source>
        <dbReference type="Proteomes" id="UP001150062"/>
    </source>
</evidence>
<comment type="caution">
    <text evidence="2">The sequence shown here is derived from an EMBL/GenBank/DDBJ whole genome shotgun (WGS) entry which is preliminary data.</text>
</comment>
<evidence type="ECO:0000256" key="1">
    <source>
        <dbReference type="SAM" id="MobiDB-lite"/>
    </source>
</evidence>
<reference evidence="2" key="1">
    <citation type="submission" date="2022-08" db="EMBL/GenBank/DDBJ databases">
        <title>Novel sulfate-reducing endosymbionts in the free-living metamonad Anaeramoeba.</title>
        <authorList>
            <person name="Jerlstrom-Hultqvist J."/>
            <person name="Cepicka I."/>
            <person name="Gallot-Lavallee L."/>
            <person name="Salas-Leiva D."/>
            <person name="Curtis B.A."/>
            <person name="Zahonova K."/>
            <person name="Pipaliya S."/>
            <person name="Dacks J."/>
            <person name="Roger A.J."/>
        </authorList>
    </citation>
    <scope>NUCLEOTIDE SEQUENCE</scope>
    <source>
        <strain evidence="2">Schooner1</strain>
    </source>
</reference>
<feature type="compositionally biased region" description="Basic residues" evidence="1">
    <location>
        <begin position="182"/>
        <end position="198"/>
    </location>
</feature>
<sequence>MYQFIQFGNFSIIGIKDLKLKEILSYYKKKINNSYKVAENYLKSYNTVFNIKISSNNNNLNNKNNNNNNNNKNDNSNTTTTTNNSSSSSNNNATSNNNTIFYNGKLYLTKEFWIIKIPKLNLEIKRKWDQKLKFFINKPNSNTFTINISKSQQKTLKIKLQSNKEKEICFLAFALFKKNNKIHHNHNNNNKKKQKKNYRSSIQTQNTNENSNFKSLPKSIINSKRFKEKVFDWEKNKNFLDLPGFIEKQSNLDSVNFLVKFIVNNKIQIAPGYLKIREKGIKLGIGEKITYRVPFLKHPKIYQHPKNKKILLINWEDQKGNENVIFILVDNFKQNKFLSNLLVKFINNCEK</sequence>
<feature type="region of interest" description="Disordered" evidence="1">
    <location>
        <begin position="58"/>
        <end position="94"/>
    </location>
</feature>
<dbReference type="Proteomes" id="UP001150062">
    <property type="component" value="Unassembled WGS sequence"/>
</dbReference>
<organism evidence="2 3">
    <name type="scientific">Anaeramoeba flamelloides</name>
    <dbReference type="NCBI Taxonomy" id="1746091"/>
    <lineage>
        <taxon>Eukaryota</taxon>
        <taxon>Metamonada</taxon>
        <taxon>Anaeramoebidae</taxon>
        <taxon>Anaeramoeba</taxon>
    </lineage>
</organism>
<feature type="region of interest" description="Disordered" evidence="1">
    <location>
        <begin position="182"/>
        <end position="215"/>
    </location>
</feature>
<proteinExistence type="predicted"/>
<dbReference type="EMBL" id="JAOAOG010000127">
    <property type="protein sequence ID" value="KAJ6247148.1"/>
    <property type="molecule type" value="Genomic_DNA"/>
</dbReference>
<gene>
    <name evidence="2" type="ORF">M0813_18673</name>
</gene>